<protein>
    <submittedName>
        <fullName evidence="7">Two-component response regulator, FixJ family, consists of REC and HTH domains</fullName>
    </submittedName>
</protein>
<dbReference type="SMART" id="SM00421">
    <property type="entry name" value="HTH_LUXR"/>
    <property type="match status" value="1"/>
</dbReference>
<dbReference type="PROSITE" id="PS50110">
    <property type="entry name" value="RESPONSE_REGULATORY"/>
    <property type="match status" value="1"/>
</dbReference>
<dbReference type="PANTHER" id="PTHR44688:SF16">
    <property type="entry name" value="DNA-BINDING TRANSCRIPTIONAL ACTIVATOR DEVR_DOSR"/>
    <property type="match status" value="1"/>
</dbReference>
<dbReference type="AlphaFoldDB" id="A0A1M7C6F1"/>
<dbReference type="Proteomes" id="UP000183208">
    <property type="component" value="Unassembled WGS sequence"/>
</dbReference>
<dbReference type="CDD" id="cd06170">
    <property type="entry name" value="LuxR_C_like"/>
    <property type="match status" value="1"/>
</dbReference>
<evidence type="ECO:0000313" key="7">
    <source>
        <dbReference type="EMBL" id="SED66438.1"/>
    </source>
</evidence>
<dbReference type="PANTHER" id="PTHR44688">
    <property type="entry name" value="DNA-BINDING TRANSCRIPTIONAL ACTIVATOR DEVR_DOSR"/>
    <property type="match status" value="1"/>
</dbReference>
<sequence length="214" mass="23440">MPWNATSRGEVFVIDDDARTREALSNGLQENGYDVISFADGAALLSYARTRTPACVFIEVDAADRSGLEVLKKLRSENCLAPIFVTSANGGIPLAVDAIRSGAFDFIVKPVRISEVVDRLEEASGAYSERTSPDNVSRQSLYIPGCAPLTAREREVLARLVIGETNKEIARYLGLSARTVEGYRAGIMRKVGARTAAELLRRVFGQSRHQERHP</sequence>
<organism evidence="7 8">
    <name type="scientific">Bradyrhizobium lablabi</name>
    <dbReference type="NCBI Taxonomy" id="722472"/>
    <lineage>
        <taxon>Bacteria</taxon>
        <taxon>Pseudomonadati</taxon>
        <taxon>Pseudomonadota</taxon>
        <taxon>Alphaproteobacteria</taxon>
        <taxon>Hyphomicrobiales</taxon>
        <taxon>Nitrobacteraceae</taxon>
        <taxon>Bradyrhizobium</taxon>
    </lineage>
</organism>
<dbReference type="Pfam" id="PF00196">
    <property type="entry name" value="GerE"/>
    <property type="match status" value="1"/>
</dbReference>
<evidence type="ECO:0000313" key="8">
    <source>
        <dbReference type="Proteomes" id="UP000183208"/>
    </source>
</evidence>
<evidence type="ECO:0000256" key="4">
    <source>
        <dbReference type="PROSITE-ProRule" id="PRU00169"/>
    </source>
</evidence>
<dbReference type="PRINTS" id="PR00038">
    <property type="entry name" value="HTHLUXR"/>
</dbReference>
<dbReference type="SUPFAM" id="SSF52172">
    <property type="entry name" value="CheY-like"/>
    <property type="match status" value="1"/>
</dbReference>
<dbReference type="Gene3D" id="3.40.50.2300">
    <property type="match status" value="1"/>
</dbReference>
<dbReference type="InterPro" id="IPR016032">
    <property type="entry name" value="Sig_transdc_resp-reg_C-effctor"/>
</dbReference>
<evidence type="ECO:0000259" key="6">
    <source>
        <dbReference type="PROSITE" id="PS50110"/>
    </source>
</evidence>
<accession>A0A1M7C6F1</accession>
<feature type="domain" description="Response regulatory" evidence="6">
    <location>
        <begin position="10"/>
        <end position="124"/>
    </location>
</feature>
<dbReference type="SUPFAM" id="SSF46894">
    <property type="entry name" value="C-terminal effector domain of the bipartite response regulators"/>
    <property type="match status" value="1"/>
</dbReference>
<comment type="caution">
    <text evidence="4">Lacks conserved residue(s) required for the propagation of feature annotation.</text>
</comment>
<dbReference type="RefSeq" id="WP_074824112.1">
    <property type="nucleotide sequence ID" value="NZ_FNTI01000001.1"/>
</dbReference>
<proteinExistence type="predicted"/>
<dbReference type="Gene3D" id="1.10.10.10">
    <property type="entry name" value="Winged helix-like DNA-binding domain superfamily/Winged helix DNA-binding domain"/>
    <property type="match status" value="1"/>
</dbReference>
<dbReference type="GO" id="GO:0006355">
    <property type="term" value="P:regulation of DNA-templated transcription"/>
    <property type="evidence" value="ECO:0007669"/>
    <property type="project" value="InterPro"/>
</dbReference>
<dbReference type="OrthoDB" id="9782655at2"/>
<evidence type="ECO:0000256" key="3">
    <source>
        <dbReference type="ARBA" id="ARBA00023163"/>
    </source>
</evidence>
<name>A0A1M7C6F1_9BRAD</name>
<dbReference type="InterPro" id="IPR000792">
    <property type="entry name" value="Tscrpt_reg_LuxR_C"/>
</dbReference>
<dbReference type="Pfam" id="PF00072">
    <property type="entry name" value="Response_reg"/>
    <property type="match status" value="1"/>
</dbReference>
<dbReference type="GO" id="GO:0003677">
    <property type="term" value="F:DNA binding"/>
    <property type="evidence" value="ECO:0007669"/>
    <property type="project" value="UniProtKB-KW"/>
</dbReference>
<evidence type="ECO:0000256" key="1">
    <source>
        <dbReference type="ARBA" id="ARBA00023015"/>
    </source>
</evidence>
<keyword evidence="1" id="KW-0805">Transcription regulation</keyword>
<keyword evidence="3" id="KW-0804">Transcription</keyword>
<evidence type="ECO:0000256" key="2">
    <source>
        <dbReference type="ARBA" id="ARBA00023125"/>
    </source>
</evidence>
<reference evidence="7 8" key="1">
    <citation type="submission" date="2016-10" db="EMBL/GenBank/DDBJ databases">
        <authorList>
            <person name="de Groot N.N."/>
        </authorList>
    </citation>
    <scope>NUCLEOTIDE SEQUENCE [LARGE SCALE GENOMIC DNA]</scope>
    <source>
        <strain evidence="7 8">GAS522</strain>
    </source>
</reference>
<dbReference type="InterPro" id="IPR011006">
    <property type="entry name" value="CheY-like_superfamily"/>
</dbReference>
<keyword evidence="2" id="KW-0238">DNA-binding</keyword>
<dbReference type="GO" id="GO:0000160">
    <property type="term" value="P:phosphorelay signal transduction system"/>
    <property type="evidence" value="ECO:0007669"/>
    <property type="project" value="InterPro"/>
</dbReference>
<feature type="domain" description="HTH luxR-type" evidence="5">
    <location>
        <begin position="142"/>
        <end position="207"/>
    </location>
</feature>
<dbReference type="SMART" id="SM00448">
    <property type="entry name" value="REC"/>
    <property type="match status" value="1"/>
</dbReference>
<dbReference type="InterPro" id="IPR036388">
    <property type="entry name" value="WH-like_DNA-bd_sf"/>
</dbReference>
<gene>
    <name evidence="7" type="ORF">SAMN05444171_4740</name>
</gene>
<evidence type="ECO:0000259" key="5">
    <source>
        <dbReference type="PROSITE" id="PS50043"/>
    </source>
</evidence>
<dbReference type="InterPro" id="IPR001789">
    <property type="entry name" value="Sig_transdc_resp-reg_receiver"/>
</dbReference>
<dbReference type="EMBL" id="FNTI01000001">
    <property type="protein sequence ID" value="SED66438.1"/>
    <property type="molecule type" value="Genomic_DNA"/>
</dbReference>
<dbReference type="PROSITE" id="PS50043">
    <property type="entry name" value="HTH_LUXR_2"/>
    <property type="match status" value="1"/>
</dbReference>